<reference evidence="2" key="1">
    <citation type="submission" date="2019-04" db="EMBL/GenBank/DDBJ databases">
        <title>Genome assembly of Zosterops borbonicus 15179.</title>
        <authorList>
            <person name="Leroy T."/>
            <person name="Anselmetti Y."/>
            <person name="Tilak M.-K."/>
            <person name="Nabholz B."/>
        </authorList>
    </citation>
    <scope>NUCLEOTIDE SEQUENCE</scope>
    <source>
        <strain evidence="2">HGM_15179</strain>
        <tissue evidence="2">Muscle</tissue>
    </source>
</reference>
<feature type="compositionally biased region" description="Low complexity" evidence="1">
    <location>
        <begin position="46"/>
        <end position="57"/>
    </location>
</feature>
<dbReference type="EMBL" id="SWJQ01000141">
    <property type="protein sequence ID" value="TRZ20735.1"/>
    <property type="molecule type" value="Genomic_DNA"/>
</dbReference>
<accession>A0A8K1LNF7</accession>
<organism evidence="2 3">
    <name type="scientific">Zosterops borbonicus</name>
    <dbReference type="NCBI Taxonomy" id="364589"/>
    <lineage>
        <taxon>Eukaryota</taxon>
        <taxon>Metazoa</taxon>
        <taxon>Chordata</taxon>
        <taxon>Craniata</taxon>
        <taxon>Vertebrata</taxon>
        <taxon>Euteleostomi</taxon>
        <taxon>Archelosauria</taxon>
        <taxon>Archosauria</taxon>
        <taxon>Dinosauria</taxon>
        <taxon>Saurischia</taxon>
        <taxon>Theropoda</taxon>
        <taxon>Coelurosauria</taxon>
        <taxon>Aves</taxon>
        <taxon>Neognathae</taxon>
        <taxon>Neoaves</taxon>
        <taxon>Telluraves</taxon>
        <taxon>Australaves</taxon>
        <taxon>Passeriformes</taxon>
        <taxon>Sylvioidea</taxon>
        <taxon>Zosteropidae</taxon>
        <taxon>Zosterops</taxon>
    </lineage>
</organism>
<dbReference type="AlphaFoldDB" id="A0A8K1LNF7"/>
<feature type="region of interest" description="Disordered" evidence="1">
    <location>
        <begin position="1"/>
        <end position="60"/>
    </location>
</feature>
<sequence length="111" mass="12047">MKMVRGLDPGWDTRGCSPGEEKDLGENLEPLPGPKGAPGELERDWGQGNEGQNTGNGFLLPEDRHEICGEATALRETNPQNRWNRLPGETVDASSLELLKARLDGALSILV</sequence>
<dbReference type="Proteomes" id="UP000796761">
    <property type="component" value="Unassembled WGS sequence"/>
</dbReference>
<gene>
    <name evidence="2" type="ORF">HGM15179_006399</name>
</gene>
<protein>
    <submittedName>
        <fullName evidence="2">Uncharacterized protein</fullName>
    </submittedName>
</protein>
<name>A0A8K1LNF7_9PASS</name>
<comment type="caution">
    <text evidence="2">The sequence shown here is derived from an EMBL/GenBank/DDBJ whole genome shotgun (WGS) entry which is preliminary data.</text>
</comment>
<keyword evidence="3" id="KW-1185">Reference proteome</keyword>
<evidence type="ECO:0000256" key="1">
    <source>
        <dbReference type="SAM" id="MobiDB-lite"/>
    </source>
</evidence>
<evidence type="ECO:0000313" key="2">
    <source>
        <dbReference type="EMBL" id="TRZ20735.1"/>
    </source>
</evidence>
<evidence type="ECO:0000313" key="3">
    <source>
        <dbReference type="Proteomes" id="UP000796761"/>
    </source>
</evidence>
<proteinExistence type="predicted"/>